<feature type="domain" description="Tryptophan synthase beta chain-like PALP" evidence="20">
    <location>
        <begin position="428"/>
        <end position="676"/>
    </location>
</feature>
<organism evidence="24">
    <name type="scientific">Salpingoeca rosetta (strain ATCC 50818 / BSB-021)</name>
    <dbReference type="NCBI Taxonomy" id="946362"/>
    <lineage>
        <taxon>Eukaryota</taxon>
        <taxon>Choanoflagellata</taxon>
        <taxon>Craspedida</taxon>
        <taxon>Salpingoecidae</taxon>
        <taxon>Salpingoeca</taxon>
    </lineage>
</organism>
<keyword evidence="14" id="KW-0067">ATP-binding</keyword>
<evidence type="ECO:0000256" key="12">
    <source>
        <dbReference type="ARBA" id="ARBA00022741"/>
    </source>
</evidence>
<evidence type="ECO:0000256" key="10">
    <source>
        <dbReference type="ARBA" id="ARBA00022679"/>
    </source>
</evidence>
<dbReference type="InParanoid" id="F2UH39"/>
<dbReference type="Gene3D" id="3.90.1380.10">
    <property type="entry name" value="Threonine synthase, N-terminal domain"/>
    <property type="match status" value="1"/>
</dbReference>
<dbReference type="PROSITE" id="PS00165">
    <property type="entry name" value="DEHYDRATASE_SER_THR"/>
    <property type="match status" value="1"/>
</dbReference>
<dbReference type="GeneID" id="16071915"/>
<dbReference type="Gene3D" id="3.30.70.890">
    <property type="entry name" value="GHMP kinase, C-terminal domain"/>
    <property type="match status" value="1"/>
</dbReference>
<proteinExistence type="inferred from homology"/>
<dbReference type="InterPro" id="IPR000870">
    <property type="entry name" value="Homoserine_kinase"/>
</dbReference>
<evidence type="ECO:0000259" key="21">
    <source>
        <dbReference type="Pfam" id="PF08544"/>
    </source>
</evidence>
<evidence type="ECO:0000256" key="1">
    <source>
        <dbReference type="ARBA" id="ARBA00001933"/>
    </source>
</evidence>
<keyword evidence="16" id="KW-0456">Lyase</keyword>
<comment type="catalytic activity">
    <reaction evidence="17">
        <text>L-homoserine + ATP = O-phospho-L-homoserine + ADP + H(+)</text>
        <dbReference type="Rhea" id="RHEA:13985"/>
        <dbReference type="ChEBI" id="CHEBI:15378"/>
        <dbReference type="ChEBI" id="CHEBI:30616"/>
        <dbReference type="ChEBI" id="CHEBI:57476"/>
        <dbReference type="ChEBI" id="CHEBI:57590"/>
        <dbReference type="ChEBI" id="CHEBI:456216"/>
        <dbReference type="EC" id="2.7.1.39"/>
    </reaction>
    <physiologicalReaction direction="left-to-right" evidence="17">
        <dbReference type="Rhea" id="RHEA:13986"/>
    </physiologicalReaction>
</comment>
<keyword evidence="11" id="KW-0791">Threonine biosynthesis</keyword>
<dbReference type="InterPro" id="IPR004450">
    <property type="entry name" value="Thr_synthase-like"/>
</dbReference>
<evidence type="ECO:0000256" key="11">
    <source>
        <dbReference type="ARBA" id="ARBA00022697"/>
    </source>
</evidence>
<dbReference type="EMBL" id="GL832974">
    <property type="protein sequence ID" value="EGD76438.1"/>
    <property type="molecule type" value="Genomic_DNA"/>
</dbReference>
<reference evidence="23" key="1">
    <citation type="submission" date="2009-08" db="EMBL/GenBank/DDBJ databases">
        <title>Annotation of Salpingoeca rosetta.</title>
        <authorList>
            <consortium name="The Broad Institute Genome Sequencing Platform"/>
            <person name="Russ C."/>
            <person name="Cuomo C."/>
            <person name="Burger G."/>
            <person name="Gray M.W."/>
            <person name="Holland P.W.H."/>
            <person name="King N."/>
            <person name="Lang F.B.F."/>
            <person name="Roger A.J."/>
            <person name="Ruiz-Trillo I."/>
            <person name="Young S.K."/>
            <person name="Zeng Q."/>
            <person name="Gargeya S."/>
            <person name="Alvarado L."/>
            <person name="Berlin A."/>
            <person name="Chapman S.B."/>
            <person name="Chen Z."/>
            <person name="Freedman E."/>
            <person name="Gellesch M."/>
            <person name="Goldberg J."/>
            <person name="Griggs A."/>
            <person name="Gujja S."/>
            <person name="Heilman E."/>
            <person name="Heiman D."/>
            <person name="Howarth C."/>
            <person name="Mehta T."/>
            <person name="Neiman D."/>
            <person name="Pearson M."/>
            <person name="Roberts A."/>
            <person name="Saif S."/>
            <person name="Shea T."/>
            <person name="Shenoy N."/>
            <person name="Sisk P."/>
            <person name="Stolte C."/>
            <person name="Sykes S."/>
            <person name="White J."/>
            <person name="Yandava C."/>
            <person name="Haas B."/>
            <person name="Nusbaum C."/>
            <person name="Birren B."/>
        </authorList>
    </citation>
    <scope>NUCLEOTIDE SEQUENCE [LARGE SCALE GENOMIC DNA]</scope>
    <source>
        <strain evidence="23">ATCC 50818</strain>
    </source>
</reference>
<feature type="domain" description="GHMP kinase N-terminal" evidence="19">
    <location>
        <begin position="63"/>
        <end position="147"/>
    </location>
</feature>
<dbReference type="GO" id="GO:0009088">
    <property type="term" value="P:threonine biosynthetic process"/>
    <property type="evidence" value="ECO:0007669"/>
    <property type="project" value="UniProtKB-UniPathway"/>
</dbReference>
<dbReference type="STRING" id="946362.F2UH39"/>
<dbReference type="GO" id="GO:0005524">
    <property type="term" value="F:ATP binding"/>
    <property type="evidence" value="ECO:0007669"/>
    <property type="project" value="UniProtKB-KW"/>
</dbReference>
<protein>
    <recommendedName>
        <fullName evidence="8">Homoserine kinase</fullName>
        <ecNumber evidence="6">2.7.1.39</ecNumber>
        <ecNumber evidence="7">4.2.3.1</ecNumber>
    </recommendedName>
</protein>
<dbReference type="KEGG" id="sre:PTSG_12606"/>
<evidence type="ECO:0000256" key="15">
    <source>
        <dbReference type="ARBA" id="ARBA00022898"/>
    </source>
</evidence>
<dbReference type="InterPro" id="IPR000634">
    <property type="entry name" value="Ser/Thr_deHydtase_PyrdxlP-BS"/>
</dbReference>
<evidence type="ECO:0000256" key="5">
    <source>
        <dbReference type="ARBA" id="ARBA00007370"/>
    </source>
</evidence>
<dbReference type="PANTHER" id="PTHR42690:SF1">
    <property type="entry name" value="THREONINE SYNTHASE-LIKE 2"/>
    <property type="match status" value="1"/>
</dbReference>
<dbReference type="InterPro" id="IPR006204">
    <property type="entry name" value="GHMP_kinase_N_dom"/>
</dbReference>
<dbReference type="HAMAP" id="MF_00384">
    <property type="entry name" value="Homoser_kinase"/>
    <property type="match status" value="1"/>
</dbReference>
<dbReference type="InterPro" id="IPR020568">
    <property type="entry name" value="Ribosomal_Su5_D2-typ_SF"/>
</dbReference>
<dbReference type="OrthoDB" id="5203861at2759"/>
<comment type="pathway">
    <text evidence="3">Amino-acid biosynthesis; L-threonine biosynthesis; L-threonine from L-aspartate: step 4/5.</text>
</comment>
<sequence length="882" mass="96057">MSHTVRSGVTVRVPATTANMGPGYDSLGMALDLWNELTVEYASMFSIHIQGEGADVLPRNEDNFVVKGVQLAFERAGKPMPTLAFFCKNEIPFGSGLGSSSAGIISGILAGLVLSGQQVKVKDGEELLQMAASIEGHVDNIAPCIYGNLQIGFHTGERWQTQEIAVPSSLQCVVLTPNTPMNTKEARAMLKSEVPRDDAIFNIARTALLVRAFQTGDLDSLRHATEDKLHQPVRGSDKVLPALFPVIKAALDAGAKGAFLSGAGSSILAITTGARGEVAVQDASERFDAAVAAAMTAAAEACGVQGRITITRPTPLGAHVVAIRETIAPSLSFKSTGPRYVSTRRSDENASVSFEEAVMHGLAHDGGLYVPREVPTVSIDMLKEWSTLSFPDLAAAVMRLYIGVDEISDAALSELVHRSYSRFTSSHVTPLVKLTPGTTAEHAPPTYVLEQFHGPTCAFKDVALQFVGNLFEFFLARKNQHLPEEDRHAITVLGATSGDTGSAAIEGLRGKENVEVFILHPHKRVAPIQEAQMTTILDANVHNVAVDGAFDDCQSMVKTLFQDEEFREKHHLAAVNSINWARILAQIVYYFYMYFRWVEQEHTAIGTTLNVVVPTGNFGNILAGFYAKRMGLPLGKLVVATNRNDILYRFLRHRDYTARPVEPSLAPAMDIVVPSNFERFLYFLMDNNPHKTKALMKRIKSSGTLDLGKNKDELYKIVDSFFDAGRASDEDIKAAIWRYRKLYNYLPCPHTATALHTMQLVRGDGEDLAGVPASHFVCLATAHPGKFRETDAPTDVPPPLPPQLKGLHLKPKRCAHIGNDLTELKDFMDTTLAEREQAKDVAGTSSCMWCAQMCCGRWDLVAAAGVGAAVAIASLHLLNRRT</sequence>
<dbReference type="Pfam" id="PF00291">
    <property type="entry name" value="PALP"/>
    <property type="match status" value="1"/>
</dbReference>
<dbReference type="Pfam" id="PF24857">
    <property type="entry name" value="THR4_C"/>
    <property type="match status" value="1"/>
</dbReference>
<evidence type="ECO:0000259" key="20">
    <source>
        <dbReference type="Pfam" id="PF00291"/>
    </source>
</evidence>
<feature type="domain" description="GHMP kinase C-terminal" evidence="21">
    <location>
        <begin position="210"/>
        <end position="287"/>
    </location>
</feature>
<feature type="modified residue" description="N6-(pyridoxal phosphate)lysine" evidence="18">
    <location>
        <position position="460"/>
    </location>
</feature>
<dbReference type="EC" id="2.7.1.39" evidence="6"/>
<keyword evidence="24" id="KW-1185">Reference proteome</keyword>
<evidence type="ECO:0000256" key="9">
    <source>
        <dbReference type="ARBA" id="ARBA00022605"/>
    </source>
</evidence>
<dbReference type="InterPro" id="IPR037158">
    <property type="entry name" value="Thr_synth_N_sf"/>
</dbReference>
<dbReference type="Proteomes" id="UP000007799">
    <property type="component" value="Unassembled WGS sequence"/>
</dbReference>
<keyword evidence="10" id="KW-0808">Transferase</keyword>
<dbReference type="InterPro" id="IPR006203">
    <property type="entry name" value="GHMP_knse_ATP-bd_CS"/>
</dbReference>
<keyword evidence="12" id="KW-0547">Nucleotide-binding</keyword>
<comment type="pathway">
    <text evidence="2">Amino-acid biosynthesis; L-threonine biosynthesis; L-threonine from L-aspartate: step 5/5.</text>
</comment>
<dbReference type="InterPro" id="IPR014721">
    <property type="entry name" value="Ribsml_uS5_D2-typ_fold_subgr"/>
</dbReference>
<dbReference type="SUPFAM" id="SSF54211">
    <property type="entry name" value="Ribosomal protein S5 domain 2-like"/>
    <property type="match status" value="1"/>
</dbReference>
<comment type="similarity">
    <text evidence="5">Belongs to the GHMP kinase family. Homoserine kinase subfamily.</text>
</comment>
<keyword evidence="13" id="KW-0418">Kinase</keyword>
<dbReference type="OMA" id="CIYGNLQ"/>
<evidence type="ECO:0000256" key="4">
    <source>
        <dbReference type="ARBA" id="ARBA00005517"/>
    </source>
</evidence>
<dbReference type="InterPro" id="IPR036052">
    <property type="entry name" value="TrpB-like_PALP_sf"/>
</dbReference>
<evidence type="ECO:0000313" key="24">
    <source>
        <dbReference type="Proteomes" id="UP000007799"/>
    </source>
</evidence>
<evidence type="ECO:0000256" key="3">
    <source>
        <dbReference type="ARBA" id="ARBA00005015"/>
    </source>
</evidence>
<dbReference type="SUPFAM" id="SSF53686">
    <property type="entry name" value="Tryptophan synthase beta subunit-like PLP-dependent enzymes"/>
    <property type="match status" value="1"/>
</dbReference>
<dbReference type="GO" id="GO:0004413">
    <property type="term" value="F:homoserine kinase activity"/>
    <property type="evidence" value="ECO:0007669"/>
    <property type="project" value="UniProtKB-EC"/>
</dbReference>
<dbReference type="PROSITE" id="PS00627">
    <property type="entry name" value="GHMP_KINASES_ATP"/>
    <property type="match status" value="1"/>
</dbReference>
<dbReference type="Pfam" id="PF00288">
    <property type="entry name" value="GHMP_kinases_N"/>
    <property type="match status" value="1"/>
</dbReference>
<dbReference type="CDD" id="cd01560">
    <property type="entry name" value="Thr-synth_2"/>
    <property type="match status" value="1"/>
</dbReference>
<dbReference type="PRINTS" id="PR00958">
    <property type="entry name" value="HOMSERKINASE"/>
</dbReference>
<evidence type="ECO:0000256" key="8">
    <source>
        <dbReference type="ARBA" id="ARBA00017858"/>
    </source>
</evidence>
<dbReference type="FunCoup" id="F2UH39">
    <property type="interactions" value="4"/>
</dbReference>
<name>F2UH39_SALR5</name>
<dbReference type="Pfam" id="PF08544">
    <property type="entry name" value="GHMP_kinases_C"/>
    <property type="match status" value="1"/>
</dbReference>
<dbReference type="InterPro" id="IPR051166">
    <property type="entry name" value="Threonine_Synthase"/>
</dbReference>
<dbReference type="RefSeq" id="XP_004991353.1">
    <property type="nucleotide sequence ID" value="XM_004991296.1"/>
</dbReference>
<dbReference type="Gene3D" id="3.40.50.1100">
    <property type="match status" value="2"/>
</dbReference>
<dbReference type="InterPro" id="IPR036554">
    <property type="entry name" value="GHMP_kinase_C_sf"/>
</dbReference>
<dbReference type="NCBIfam" id="TIGR00191">
    <property type="entry name" value="thrB"/>
    <property type="match status" value="1"/>
</dbReference>
<evidence type="ECO:0000256" key="6">
    <source>
        <dbReference type="ARBA" id="ARBA00012078"/>
    </source>
</evidence>
<dbReference type="InterPro" id="IPR029144">
    <property type="entry name" value="Thr_synth_N"/>
</dbReference>
<evidence type="ECO:0000256" key="14">
    <source>
        <dbReference type="ARBA" id="ARBA00022840"/>
    </source>
</evidence>
<dbReference type="PANTHER" id="PTHR42690">
    <property type="entry name" value="THREONINE SYNTHASE FAMILY MEMBER"/>
    <property type="match status" value="1"/>
</dbReference>
<dbReference type="InterPro" id="IPR013750">
    <property type="entry name" value="GHMP_kinase_C_dom"/>
</dbReference>
<dbReference type="eggNOG" id="KOG1537">
    <property type="taxonomic scope" value="Eukaryota"/>
</dbReference>
<evidence type="ECO:0000313" key="23">
    <source>
        <dbReference type="EMBL" id="EGD76438.1"/>
    </source>
</evidence>
<dbReference type="Pfam" id="PF14821">
    <property type="entry name" value="Thr_synth_N"/>
    <property type="match status" value="1"/>
</dbReference>
<evidence type="ECO:0000259" key="19">
    <source>
        <dbReference type="Pfam" id="PF00288"/>
    </source>
</evidence>
<keyword evidence="15 18" id="KW-0663">Pyridoxal phosphate</keyword>
<dbReference type="InterPro" id="IPR001926">
    <property type="entry name" value="TrpB-like_PALP"/>
</dbReference>
<accession>F2UH39</accession>
<evidence type="ECO:0000256" key="7">
    <source>
        <dbReference type="ARBA" id="ARBA00013028"/>
    </source>
</evidence>
<dbReference type="SUPFAM" id="SSF55060">
    <property type="entry name" value="GHMP Kinase, C-terminal domain"/>
    <property type="match status" value="1"/>
</dbReference>
<evidence type="ECO:0000256" key="16">
    <source>
        <dbReference type="ARBA" id="ARBA00023239"/>
    </source>
</evidence>
<evidence type="ECO:0000256" key="2">
    <source>
        <dbReference type="ARBA" id="ARBA00004979"/>
    </source>
</evidence>
<evidence type="ECO:0000256" key="13">
    <source>
        <dbReference type="ARBA" id="ARBA00022777"/>
    </source>
</evidence>
<dbReference type="UniPathway" id="UPA00050">
    <property type="reaction ID" value="UER00064"/>
</dbReference>
<dbReference type="FunFam" id="3.90.1380.10:FF:000003">
    <property type="entry name" value="THR4p Threonine synthase"/>
    <property type="match status" value="1"/>
</dbReference>
<feature type="domain" description="Threonine synthase N-terminal" evidence="22">
    <location>
        <begin position="339"/>
        <end position="420"/>
    </location>
</feature>
<dbReference type="NCBIfam" id="TIGR00260">
    <property type="entry name" value="thrC"/>
    <property type="match status" value="1"/>
</dbReference>
<dbReference type="eggNOG" id="KOG2616">
    <property type="taxonomic scope" value="Eukaryota"/>
</dbReference>
<evidence type="ECO:0000256" key="17">
    <source>
        <dbReference type="ARBA" id="ARBA00049913"/>
    </source>
</evidence>
<evidence type="ECO:0000259" key="22">
    <source>
        <dbReference type="Pfam" id="PF14821"/>
    </source>
</evidence>
<comment type="similarity">
    <text evidence="4">Belongs to the threonine synthase family.</text>
</comment>
<dbReference type="Gene3D" id="3.30.230.10">
    <property type="match status" value="1"/>
</dbReference>
<comment type="cofactor">
    <cofactor evidence="1 18">
        <name>pyridoxal 5'-phosphate</name>
        <dbReference type="ChEBI" id="CHEBI:597326"/>
    </cofactor>
</comment>
<dbReference type="FunFam" id="3.40.50.1100:FF:000024">
    <property type="entry name" value="Probable threonine synthase"/>
    <property type="match status" value="1"/>
</dbReference>
<dbReference type="AlphaFoldDB" id="F2UH39"/>
<evidence type="ECO:0000256" key="18">
    <source>
        <dbReference type="PIRSR" id="PIRSR604450-51"/>
    </source>
</evidence>
<keyword evidence="9" id="KW-0028">Amino-acid biosynthesis</keyword>
<dbReference type="GO" id="GO:0030170">
    <property type="term" value="F:pyridoxal phosphate binding"/>
    <property type="evidence" value="ECO:0007669"/>
    <property type="project" value="InterPro"/>
</dbReference>
<dbReference type="EC" id="4.2.3.1" evidence="7"/>
<gene>
    <name evidence="23" type="ORF">PTSG_12606</name>
</gene>
<dbReference type="GO" id="GO:0004795">
    <property type="term" value="F:threonine synthase activity"/>
    <property type="evidence" value="ECO:0007669"/>
    <property type="project" value="UniProtKB-EC"/>
</dbReference>